<dbReference type="OrthoDB" id="72892at2759"/>
<dbReference type="Pfam" id="PF11707">
    <property type="entry name" value="Npa1"/>
    <property type="match status" value="1"/>
</dbReference>
<evidence type="ECO:0000259" key="1">
    <source>
        <dbReference type="Pfam" id="PF11707"/>
    </source>
</evidence>
<name>A0A7F8Q6Y8_LEPWE</name>
<sequence length="408" mass="46888">MVRELVHTFLMDLCCSLKHGINFYDASLGTLGRGGNLTLLHFLLGLKTAADDELVAELVVNILKVCPDLLNKYFKEVTFSFLPRVKSTWSNNIKLLNKIYEAQPDISRAFQTREFIPLPRLLAMVMVTTVPLVCNKIMFTQALNLDSKSVKHTALSLISVILKRALKTVDHCLDKETWQGSSVYSAEVMEEFVRLFREALSKILPDLNTIVWVWQSLRKQDTKQDDEKGKKRDNQTPTFCVTPECDDAETILLKAVLLQVICLYQKVVPHVVMQYNFDFSKLLKGIISEQGLRDEVPPILQHHILKVALELPASKFLWLKAQEGPDAEIIGGERSVFYLLMKMFVTSSHLQLKSSTKLLVIKILRDTGVFEHTWKELELWLEHLDYTPEEKRETVIQFLERVSTYFQC</sequence>
<dbReference type="AlphaFoldDB" id="A0A7F8Q6Y8"/>
<dbReference type="GO" id="GO:0000463">
    <property type="term" value="P:maturation of LSU-rRNA from tricistronic rRNA transcript (SSU-rRNA, 5.8S rRNA, LSU-rRNA)"/>
    <property type="evidence" value="ECO:0007669"/>
    <property type="project" value="TreeGrafter"/>
</dbReference>
<evidence type="ECO:0000313" key="2">
    <source>
        <dbReference type="Proteomes" id="UP000245341"/>
    </source>
</evidence>
<dbReference type="InterPro" id="IPR021714">
    <property type="entry name" value="URB1_N"/>
</dbReference>
<feature type="domain" description="URB1 N-terminal" evidence="1">
    <location>
        <begin position="2"/>
        <end position="91"/>
    </location>
</feature>
<evidence type="ECO:0000313" key="3">
    <source>
        <dbReference type="RefSeq" id="XP_030877010.1"/>
    </source>
</evidence>
<dbReference type="PANTHER" id="PTHR13500:SF0">
    <property type="entry name" value="NUCLEOLAR PRE-RIBOSOMAL-ASSOCIATED PROTEIN 1"/>
    <property type="match status" value="1"/>
</dbReference>
<dbReference type="GeneID" id="102732740"/>
<protein>
    <submittedName>
        <fullName evidence="3">Nucleolar pre-ribosomal-associated protein 1-like</fullName>
    </submittedName>
</protein>
<gene>
    <name evidence="3" type="primary">LOC102732740</name>
</gene>
<dbReference type="PANTHER" id="PTHR13500">
    <property type="entry name" value="NUCLEOLAR PRERIBOSOMAL-ASSOCIATED PROTEIN 1"/>
    <property type="match status" value="1"/>
</dbReference>
<proteinExistence type="predicted"/>
<organism evidence="2 3">
    <name type="scientific">Leptonychotes weddellii</name>
    <name type="common">Weddell seal</name>
    <name type="synonym">Otaria weddellii</name>
    <dbReference type="NCBI Taxonomy" id="9713"/>
    <lineage>
        <taxon>Eukaryota</taxon>
        <taxon>Metazoa</taxon>
        <taxon>Chordata</taxon>
        <taxon>Craniata</taxon>
        <taxon>Vertebrata</taxon>
        <taxon>Euteleostomi</taxon>
        <taxon>Mammalia</taxon>
        <taxon>Eutheria</taxon>
        <taxon>Laurasiatheria</taxon>
        <taxon>Carnivora</taxon>
        <taxon>Caniformia</taxon>
        <taxon>Pinnipedia</taxon>
        <taxon>Phocidae</taxon>
        <taxon>Monachinae</taxon>
        <taxon>Lobodontini</taxon>
        <taxon>Leptonychotes</taxon>
    </lineage>
</organism>
<dbReference type="RefSeq" id="XP_030877010.1">
    <property type="nucleotide sequence ID" value="XM_031021150.1"/>
</dbReference>
<dbReference type="GO" id="GO:0005730">
    <property type="term" value="C:nucleolus"/>
    <property type="evidence" value="ECO:0007669"/>
    <property type="project" value="TreeGrafter"/>
</dbReference>
<reference evidence="3" key="1">
    <citation type="submission" date="2025-08" db="UniProtKB">
        <authorList>
            <consortium name="RefSeq"/>
        </authorList>
    </citation>
    <scope>IDENTIFICATION</scope>
    <source>
        <tissue evidence="3">Liver</tissue>
    </source>
</reference>
<keyword evidence="2" id="KW-1185">Reference proteome</keyword>
<dbReference type="InterPro" id="IPR039844">
    <property type="entry name" value="URB1"/>
</dbReference>
<dbReference type="GO" id="GO:0000466">
    <property type="term" value="P:maturation of 5.8S rRNA from tricistronic rRNA transcript (SSU-rRNA, 5.8S rRNA, LSU-rRNA)"/>
    <property type="evidence" value="ECO:0007669"/>
    <property type="project" value="TreeGrafter"/>
</dbReference>
<dbReference type="KEGG" id="lww:102732740"/>
<accession>A0A7F8Q6Y8</accession>
<dbReference type="Proteomes" id="UP000245341">
    <property type="component" value="Unplaced"/>
</dbReference>